<feature type="region of interest" description="Disordered" evidence="1">
    <location>
        <begin position="325"/>
        <end position="438"/>
    </location>
</feature>
<accession>A0A024TP96</accession>
<sequence>MLILAEGYLKKRCANLPVMRRRYCMLVVDDSKPPPSSSSTKIKVMLRSYKNEESRMASIDSFVSSHVVKCIGEWTGKGNLHTYPNAFVVETLQSKLFHCSADSPDDKARWTSAIEVYDRLSVGSSSIPPPIDTPVSFTHDFDAAGTSHLLCTSVSVSPGPQLVEGDGGGIPAPAHLEGQHHIEAPDAPSSFTRPASTRPKSLRSDALFKSKSKQGRRGNYNDIDMDSDEEQGPSHVDSVHLDSALLQLSTTKPSPSNDLDDLPFNTVDVPWSSMRLHYVEAPEAAPSNADCAMDDDDEEYLDLNPDMVARFSHMRMMEARGLAKDSLNGGLLPPRRSDGARSRSRHKTHPSVVDDMAPKPKKKTKKEPKKERNTKQVHHGDNDGRTPANPAPRRDHSPPAPQERRMYKVAPPLPPPPPLPTAAPRPPPSLQLPAIDDF</sequence>
<dbReference type="AlphaFoldDB" id="A0A024TP96"/>
<dbReference type="InterPro" id="IPR011993">
    <property type="entry name" value="PH-like_dom_sf"/>
</dbReference>
<proteinExistence type="predicted"/>
<evidence type="ECO:0000256" key="1">
    <source>
        <dbReference type="SAM" id="MobiDB-lite"/>
    </source>
</evidence>
<dbReference type="eggNOG" id="ENOG502SEQN">
    <property type="taxonomic scope" value="Eukaryota"/>
</dbReference>
<feature type="compositionally biased region" description="Pro residues" evidence="1">
    <location>
        <begin position="411"/>
        <end position="430"/>
    </location>
</feature>
<evidence type="ECO:0008006" key="3">
    <source>
        <dbReference type="Google" id="ProtNLM"/>
    </source>
</evidence>
<protein>
    <recommendedName>
        <fullName evidence="3">PH domain-containing protein</fullName>
    </recommendedName>
</protein>
<evidence type="ECO:0000313" key="2">
    <source>
        <dbReference type="EMBL" id="ETV95421.1"/>
    </source>
</evidence>
<dbReference type="OrthoDB" id="168130at2759"/>
<dbReference type="Gene3D" id="2.30.29.30">
    <property type="entry name" value="Pleckstrin-homology domain (PH domain)/Phosphotyrosine-binding domain (PTB)"/>
    <property type="match status" value="1"/>
</dbReference>
<feature type="compositionally biased region" description="Polar residues" evidence="1">
    <location>
        <begin position="189"/>
        <end position="199"/>
    </location>
</feature>
<feature type="compositionally biased region" description="Basic and acidic residues" evidence="1">
    <location>
        <begin position="368"/>
        <end position="384"/>
    </location>
</feature>
<organism evidence="2">
    <name type="scientific">Aphanomyces invadans</name>
    <dbReference type="NCBI Taxonomy" id="157072"/>
    <lineage>
        <taxon>Eukaryota</taxon>
        <taxon>Sar</taxon>
        <taxon>Stramenopiles</taxon>
        <taxon>Oomycota</taxon>
        <taxon>Saprolegniomycetes</taxon>
        <taxon>Saprolegniales</taxon>
        <taxon>Verrucalvaceae</taxon>
        <taxon>Aphanomyces</taxon>
    </lineage>
</organism>
<dbReference type="EMBL" id="KI913981">
    <property type="protein sequence ID" value="ETV95421.1"/>
    <property type="molecule type" value="Genomic_DNA"/>
</dbReference>
<dbReference type="SUPFAM" id="SSF50729">
    <property type="entry name" value="PH domain-like"/>
    <property type="match status" value="1"/>
</dbReference>
<reference evidence="2" key="1">
    <citation type="submission" date="2013-12" db="EMBL/GenBank/DDBJ databases">
        <title>The Genome Sequence of Aphanomyces invadans NJM9701.</title>
        <authorList>
            <consortium name="The Broad Institute Genomics Platform"/>
            <person name="Russ C."/>
            <person name="Tyler B."/>
            <person name="van West P."/>
            <person name="Dieguez-Uribeondo J."/>
            <person name="Young S.K."/>
            <person name="Zeng Q."/>
            <person name="Gargeya S."/>
            <person name="Fitzgerald M."/>
            <person name="Abouelleil A."/>
            <person name="Alvarado L."/>
            <person name="Chapman S.B."/>
            <person name="Gainer-Dewar J."/>
            <person name="Goldberg J."/>
            <person name="Griggs A."/>
            <person name="Gujja S."/>
            <person name="Hansen M."/>
            <person name="Howarth C."/>
            <person name="Imamovic A."/>
            <person name="Ireland A."/>
            <person name="Larimer J."/>
            <person name="McCowan C."/>
            <person name="Murphy C."/>
            <person name="Pearson M."/>
            <person name="Poon T.W."/>
            <person name="Priest M."/>
            <person name="Roberts A."/>
            <person name="Saif S."/>
            <person name="Shea T."/>
            <person name="Sykes S."/>
            <person name="Wortman J."/>
            <person name="Nusbaum C."/>
            <person name="Birren B."/>
        </authorList>
    </citation>
    <scope>NUCLEOTIDE SEQUENCE [LARGE SCALE GENOMIC DNA]</scope>
    <source>
        <strain evidence="2">NJM9701</strain>
    </source>
</reference>
<feature type="region of interest" description="Disordered" evidence="1">
    <location>
        <begin position="184"/>
        <end position="236"/>
    </location>
</feature>
<dbReference type="GeneID" id="20088345"/>
<feature type="compositionally biased region" description="Basic and acidic residues" evidence="1">
    <location>
        <begin position="392"/>
        <end position="406"/>
    </location>
</feature>
<dbReference type="VEuPathDB" id="FungiDB:H310_11295"/>
<name>A0A024TP96_9STRA</name>
<gene>
    <name evidence="2" type="ORF">H310_11295</name>
</gene>
<dbReference type="STRING" id="157072.A0A024TP96"/>
<dbReference type="RefSeq" id="XP_008876122.1">
    <property type="nucleotide sequence ID" value="XM_008877900.1"/>
</dbReference>